<dbReference type="InterPro" id="IPR050697">
    <property type="entry name" value="Adenylyl/Guanylyl_Cyclase_3/4"/>
</dbReference>
<dbReference type="RefSeq" id="WP_207279947.1">
    <property type="nucleotide sequence ID" value="NZ_BAABKQ010000001.1"/>
</dbReference>
<evidence type="ECO:0000256" key="2">
    <source>
        <dbReference type="ARBA" id="ARBA00005381"/>
    </source>
</evidence>
<feature type="transmembrane region" description="Helical" evidence="7">
    <location>
        <begin position="238"/>
        <end position="265"/>
    </location>
</feature>
<sequence>MQAGRVSIRRRARAPLGSRILGSGDESIARRRIRVQTLLTVVLLTCNLVGAATAIVLIAVVVPGPPVFASRLWLLDFALVPAVTVAAFVIGLVWITRGSLRRLRWAIRGEPATARDLRTTLAMPFRITVRQAVLWYASAAIITAAYATRDLDYIAPIAFTVVFSGTVTCATSYLFSEFALRPTAAQALASAPPTRVRRTGVTTRMVAAWLIGTGIPVLGLMIIAVTTLTVGSRSVADLAIPVFALGGVTLAVGLLLTLLVCASTLAPINSVRSAMAEVERGRLDAEAVVFDGTELGELQRGFNEMARGLRERERIREVFGRHVGHEVAAFALSGDFDAAGREVEVAVLFVDLIGSTALAAHRPPATVVALLNRFFAVVVDEVDLRSGLINKFEGDAALAVFGAPAPVADPCTAALETARTIGDRLRAEVPELAAGIGVSYGSAVAGNIGAHRRYEYTVIGDAVNEAARLSEYAKRLNPHTVAAEASWQEANPAEQRLWRAAGETALRGRTAPTALFVPCDGGARTND</sequence>
<dbReference type="InterPro" id="IPR003660">
    <property type="entry name" value="HAMP_dom"/>
</dbReference>
<dbReference type="InterPro" id="IPR001054">
    <property type="entry name" value="A/G_cyclase"/>
</dbReference>
<dbReference type="Pfam" id="PF00672">
    <property type="entry name" value="HAMP"/>
    <property type="match status" value="1"/>
</dbReference>
<keyword evidence="5 7" id="KW-1133">Transmembrane helix</keyword>
<dbReference type="Proteomes" id="UP001500839">
    <property type="component" value="Unassembled WGS sequence"/>
</dbReference>
<organism evidence="10 11">
    <name type="scientific">Tomitella cavernea</name>
    <dbReference type="NCBI Taxonomy" id="1387982"/>
    <lineage>
        <taxon>Bacteria</taxon>
        <taxon>Bacillati</taxon>
        <taxon>Actinomycetota</taxon>
        <taxon>Actinomycetes</taxon>
        <taxon>Mycobacteriales</taxon>
        <taxon>Tomitella</taxon>
    </lineage>
</organism>
<feature type="transmembrane region" description="Helical" evidence="7">
    <location>
        <begin position="153"/>
        <end position="175"/>
    </location>
</feature>
<dbReference type="Gene3D" id="6.10.340.10">
    <property type="match status" value="1"/>
</dbReference>
<evidence type="ECO:0000256" key="5">
    <source>
        <dbReference type="ARBA" id="ARBA00022989"/>
    </source>
</evidence>
<keyword evidence="4 7" id="KW-0812">Transmembrane</keyword>
<dbReference type="EMBL" id="BAABKQ010000001">
    <property type="protein sequence ID" value="GAA4816891.1"/>
    <property type="molecule type" value="Genomic_DNA"/>
</dbReference>
<proteinExistence type="inferred from homology"/>
<reference evidence="11" key="1">
    <citation type="journal article" date="2019" name="Int. J. Syst. Evol. Microbiol.">
        <title>The Global Catalogue of Microorganisms (GCM) 10K type strain sequencing project: providing services to taxonomists for standard genome sequencing and annotation.</title>
        <authorList>
            <consortium name="The Broad Institute Genomics Platform"/>
            <consortium name="The Broad Institute Genome Sequencing Center for Infectious Disease"/>
            <person name="Wu L."/>
            <person name="Ma J."/>
        </authorList>
    </citation>
    <scope>NUCLEOTIDE SEQUENCE [LARGE SCALE GENOMIC DNA]</scope>
    <source>
        <strain evidence="11">JCM 18542</strain>
    </source>
</reference>
<evidence type="ECO:0000256" key="6">
    <source>
        <dbReference type="ARBA" id="ARBA00023136"/>
    </source>
</evidence>
<dbReference type="SMART" id="SM00044">
    <property type="entry name" value="CYCc"/>
    <property type="match status" value="1"/>
</dbReference>
<keyword evidence="6 7" id="KW-0472">Membrane</keyword>
<feature type="transmembrane region" description="Helical" evidence="7">
    <location>
        <begin position="38"/>
        <end position="61"/>
    </location>
</feature>
<dbReference type="SUPFAM" id="SSF55073">
    <property type="entry name" value="Nucleotide cyclase"/>
    <property type="match status" value="1"/>
</dbReference>
<evidence type="ECO:0000259" key="8">
    <source>
        <dbReference type="PROSITE" id="PS50125"/>
    </source>
</evidence>
<keyword evidence="3" id="KW-1003">Cell membrane</keyword>
<feature type="transmembrane region" description="Helical" evidence="7">
    <location>
        <begin position="127"/>
        <end position="147"/>
    </location>
</feature>
<evidence type="ECO:0000313" key="10">
    <source>
        <dbReference type="EMBL" id="GAA4816891.1"/>
    </source>
</evidence>
<evidence type="ECO:0000256" key="4">
    <source>
        <dbReference type="ARBA" id="ARBA00022692"/>
    </source>
</evidence>
<evidence type="ECO:0000259" key="9">
    <source>
        <dbReference type="PROSITE" id="PS50885"/>
    </source>
</evidence>
<dbReference type="Gene3D" id="3.30.70.1230">
    <property type="entry name" value="Nucleotide cyclase"/>
    <property type="match status" value="1"/>
</dbReference>
<dbReference type="PROSITE" id="PS50885">
    <property type="entry name" value="HAMP"/>
    <property type="match status" value="1"/>
</dbReference>
<dbReference type="PANTHER" id="PTHR43081">
    <property type="entry name" value="ADENYLATE CYCLASE, TERMINAL-DIFFERENTIATION SPECIFIC-RELATED"/>
    <property type="match status" value="1"/>
</dbReference>
<feature type="domain" description="Guanylate cyclase" evidence="8">
    <location>
        <begin position="346"/>
        <end position="470"/>
    </location>
</feature>
<dbReference type="SMART" id="SM00304">
    <property type="entry name" value="HAMP"/>
    <property type="match status" value="1"/>
</dbReference>
<comment type="similarity">
    <text evidence="2">Belongs to the adenylyl cyclase class-3 family.</text>
</comment>
<dbReference type="CDD" id="cd07302">
    <property type="entry name" value="CHD"/>
    <property type="match status" value="1"/>
</dbReference>
<comment type="subcellular location">
    <subcellularLocation>
        <location evidence="1">Cell membrane</location>
        <topology evidence="1">Multi-pass membrane protein</topology>
    </subcellularLocation>
</comment>
<dbReference type="Pfam" id="PF00211">
    <property type="entry name" value="Guanylate_cyc"/>
    <property type="match status" value="1"/>
</dbReference>
<dbReference type="CDD" id="cd06225">
    <property type="entry name" value="HAMP"/>
    <property type="match status" value="1"/>
</dbReference>
<accession>A0ABP9CS47</accession>
<comment type="caution">
    <text evidence="10">The sequence shown here is derived from an EMBL/GenBank/DDBJ whole genome shotgun (WGS) entry which is preliminary data.</text>
</comment>
<feature type="transmembrane region" description="Helical" evidence="7">
    <location>
        <begin position="73"/>
        <end position="95"/>
    </location>
</feature>
<feature type="transmembrane region" description="Helical" evidence="7">
    <location>
        <begin position="205"/>
        <end position="226"/>
    </location>
</feature>
<keyword evidence="11" id="KW-1185">Reference proteome</keyword>
<dbReference type="SUPFAM" id="SSF158472">
    <property type="entry name" value="HAMP domain-like"/>
    <property type="match status" value="1"/>
</dbReference>
<dbReference type="PANTHER" id="PTHR43081:SF17">
    <property type="entry name" value="BLL5647 PROTEIN"/>
    <property type="match status" value="1"/>
</dbReference>
<evidence type="ECO:0000256" key="7">
    <source>
        <dbReference type="SAM" id="Phobius"/>
    </source>
</evidence>
<evidence type="ECO:0000313" key="11">
    <source>
        <dbReference type="Proteomes" id="UP001500839"/>
    </source>
</evidence>
<feature type="domain" description="HAMP" evidence="9">
    <location>
        <begin position="262"/>
        <end position="314"/>
    </location>
</feature>
<dbReference type="InterPro" id="IPR029787">
    <property type="entry name" value="Nucleotide_cyclase"/>
</dbReference>
<protein>
    <submittedName>
        <fullName evidence="10">Adenylate/guanylate cyclase domain-containing protein</fullName>
    </submittedName>
</protein>
<evidence type="ECO:0000256" key="3">
    <source>
        <dbReference type="ARBA" id="ARBA00022475"/>
    </source>
</evidence>
<gene>
    <name evidence="10" type="ORF">GCM10023353_24180</name>
</gene>
<evidence type="ECO:0000256" key="1">
    <source>
        <dbReference type="ARBA" id="ARBA00004651"/>
    </source>
</evidence>
<dbReference type="PROSITE" id="PS50125">
    <property type="entry name" value="GUANYLATE_CYCLASE_2"/>
    <property type="match status" value="1"/>
</dbReference>
<name>A0ABP9CS47_9ACTN</name>